<dbReference type="Pfam" id="PF03476">
    <property type="entry name" value="MOSC_N"/>
    <property type="match status" value="1"/>
</dbReference>
<feature type="domain" description="MOSC" evidence="1">
    <location>
        <begin position="121"/>
        <end position="266"/>
    </location>
</feature>
<evidence type="ECO:0000313" key="2">
    <source>
        <dbReference type="EMBL" id="SHF20992.1"/>
    </source>
</evidence>
<dbReference type="STRING" id="1122206.SAMN02745753_01490"/>
<dbReference type="SUPFAM" id="SSF50800">
    <property type="entry name" value="PK beta-barrel domain-like"/>
    <property type="match status" value="1"/>
</dbReference>
<dbReference type="AlphaFoldDB" id="A0A1M4ZT90"/>
<dbReference type="PANTHER" id="PTHR14237">
    <property type="entry name" value="MOLYBDOPTERIN COFACTOR SULFURASE MOSC"/>
    <property type="match status" value="1"/>
</dbReference>
<name>A0A1M4ZT90_9GAMM</name>
<gene>
    <name evidence="2" type="ORF">SAMN02745753_01490</name>
</gene>
<sequence length="280" mass="31602">MPYTLSELAIYPIKSIQGISLSSSQVESAGLYGDRRYMLVKADGEFITGRKHPNLTLVTAKPSKNGAWQLSHPELIHGLSLDLSAFSSDYLEVTVWDNSVNAQLAQEEVNAWFSEIAGETVKLVYFGEKSERFTKRRPEVPVGFADGYPFLLTTEASLAELNRTCPEDIQMAQFRPNLVIKGNKPFEEDSWKRIRIGEVEFENVKPCERCIFTTLNPITAQRSKKGEPLKTLAKFRLLDKESITFGLNMIALNTGMVNVGDEVQVIEYKEPEVYVDRRKA</sequence>
<evidence type="ECO:0000259" key="1">
    <source>
        <dbReference type="PROSITE" id="PS51340"/>
    </source>
</evidence>
<dbReference type="GO" id="GO:0003824">
    <property type="term" value="F:catalytic activity"/>
    <property type="evidence" value="ECO:0007669"/>
    <property type="project" value="InterPro"/>
</dbReference>
<dbReference type="Pfam" id="PF03473">
    <property type="entry name" value="MOSC"/>
    <property type="match status" value="1"/>
</dbReference>
<accession>A0A1M4ZT90</accession>
<dbReference type="PROSITE" id="PS51340">
    <property type="entry name" value="MOSC"/>
    <property type="match status" value="1"/>
</dbReference>
<protein>
    <recommendedName>
        <fullName evidence="1">MOSC domain-containing protein</fullName>
    </recommendedName>
</protein>
<dbReference type="InterPro" id="IPR005303">
    <property type="entry name" value="MOCOS_middle"/>
</dbReference>
<reference evidence="3" key="1">
    <citation type="submission" date="2016-11" db="EMBL/GenBank/DDBJ databases">
        <authorList>
            <person name="Varghese N."/>
            <person name="Submissions S."/>
        </authorList>
    </citation>
    <scope>NUCLEOTIDE SEQUENCE [LARGE SCALE GENOMIC DNA]</scope>
    <source>
        <strain evidence="3">DSM 16579</strain>
    </source>
</reference>
<dbReference type="InterPro" id="IPR005302">
    <property type="entry name" value="MoCF_Sase_C"/>
</dbReference>
<dbReference type="InterPro" id="IPR011037">
    <property type="entry name" value="Pyrv_Knase-like_insert_dom_sf"/>
</dbReference>
<dbReference type="PANTHER" id="PTHR14237:SF19">
    <property type="entry name" value="MITOCHONDRIAL AMIDOXIME REDUCING COMPONENT 1"/>
    <property type="match status" value="1"/>
</dbReference>
<dbReference type="OrthoDB" id="581532at2"/>
<evidence type="ECO:0000313" key="3">
    <source>
        <dbReference type="Proteomes" id="UP000184517"/>
    </source>
</evidence>
<dbReference type="GO" id="GO:0030151">
    <property type="term" value="F:molybdenum ion binding"/>
    <property type="evidence" value="ECO:0007669"/>
    <property type="project" value="InterPro"/>
</dbReference>
<dbReference type="GO" id="GO:0030170">
    <property type="term" value="F:pyridoxal phosphate binding"/>
    <property type="evidence" value="ECO:0007669"/>
    <property type="project" value="InterPro"/>
</dbReference>
<dbReference type="RefSeq" id="WP_072839089.1">
    <property type="nucleotide sequence ID" value="NZ_FQVF01000006.1"/>
</dbReference>
<dbReference type="EMBL" id="FQVF01000006">
    <property type="protein sequence ID" value="SHF20992.1"/>
    <property type="molecule type" value="Genomic_DNA"/>
</dbReference>
<dbReference type="Proteomes" id="UP000184517">
    <property type="component" value="Unassembled WGS sequence"/>
</dbReference>
<organism evidence="2 3">
    <name type="scientific">Marinomonas polaris DSM 16579</name>
    <dbReference type="NCBI Taxonomy" id="1122206"/>
    <lineage>
        <taxon>Bacteria</taxon>
        <taxon>Pseudomonadati</taxon>
        <taxon>Pseudomonadota</taxon>
        <taxon>Gammaproteobacteria</taxon>
        <taxon>Oceanospirillales</taxon>
        <taxon>Oceanospirillaceae</taxon>
        <taxon>Marinomonas</taxon>
    </lineage>
</organism>
<proteinExistence type="predicted"/>
<keyword evidence="3" id="KW-1185">Reference proteome</keyword>
<dbReference type="SUPFAM" id="SSF141673">
    <property type="entry name" value="MOSC N-terminal domain-like"/>
    <property type="match status" value="1"/>
</dbReference>